<dbReference type="AlphaFoldDB" id="A0A0A8L2M3"/>
<organism evidence="2 3">
    <name type="scientific">Kluyveromyces dobzhanskii CBS 2104</name>
    <dbReference type="NCBI Taxonomy" id="1427455"/>
    <lineage>
        <taxon>Eukaryota</taxon>
        <taxon>Fungi</taxon>
        <taxon>Dikarya</taxon>
        <taxon>Ascomycota</taxon>
        <taxon>Saccharomycotina</taxon>
        <taxon>Saccharomycetes</taxon>
        <taxon>Saccharomycetales</taxon>
        <taxon>Saccharomycetaceae</taxon>
        <taxon>Kluyveromyces</taxon>
    </lineage>
</organism>
<dbReference type="PANTHER" id="PTHR35006:SF1">
    <property type="entry name" value="BLL2941 PROTEIN"/>
    <property type="match status" value="1"/>
</dbReference>
<evidence type="ECO:0000259" key="1">
    <source>
        <dbReference type="PROSITE" id="PS51819"/>
    </source>
</evidence>
<dbReference type="Proteomes" id="UP000031516">
    <property type="component" value="Unassembled WGS sequence"/>
</dbReference>
<proteinExistence type="predicted"/>
<dbReference type="Gene3D" id="3.10.180.10">
    <property type="entry name" value="2,3-Dihydroxybiphenyl 1,2-Dioxygenase, domain 1"/>
    <property type="match status" value="1"/>
</dbReference>
<keyword evidence="3" id="KW-1185">Reference proteome</keyword>
<dbReference type="EMBL" id="CCBQ010000019">
    <property type="protein sequence ID" value="CDO93135.1"/>
    <property type="molecule type" value="Genomic_DNA"/>
</dbReference>
<dbReference type="CDD" id="cd07262">
    <property type="entry name" value="VOC_like"/>
    <property type="match status" value="1"/>
</dbReference>
<evidence type="ECO:0000313" key="3">
    <source>
        <dbReference type="Proteomes" id="UP000031516"/>
    </source>
</evidence>
<protein>
    <submittedName>
        <fullName evidence="2">WGS project CCBQ000000000 data, contig 00099</fullName>
    </submittedName>
</protein>
<dbReference type="OrthoDB" id="10249419at2759"/>
<dbReference type="PANTHER" id="PTHR35006">
    <property type="entry name" value="GLYOXALASE FAMILY PROTEIN (AFU_ORTHOLOGUE AFUA_5G14830)"/>
    <property type="match status" value="1"/>
</dbReference>
<reference evidence="2 3" key="1">
    <citation type="submission" date="2014-03" db="EMBL/GenBank/DDBJ databases">
        <title>The genome of Kluyveromyces dobzhanskii.</title>
        <authorList>
            <person name="Nystedt B."/>
            <person name="Astrom S."/>
        </authorList>
    </citation>
    <scope>NUCLEOTIDE SEQUENCE [LARGE SCALE GENOMIC DNA]</scope>
    <source>
        <strain evidence="2 3">CBS 2104</strain>
    </source>
</reference>
<evidence type="ECO:0000313" key="2">
    <source>
        <dbReference type="EMBL" id="CDO93135.1"/>
    </source>
</evidence>
<name>A0A0A8L2M3_9SACH</name>
<dbReference type="PROSITE" id="PS51819">
    <property type="entry name" value="VOC"/>
    <property type="match status" value="1"/>
</dbReference>
<sequence>MYTHVTLGSNDLEKARKFYNAVLAVVGVSPAVDDSDGNGHKRLFYKKGDFFLLVSQPINDEVATPGNGYTVGFKCDSEDQVVKFHDTAVANGGTSIEDAPGLRPSGLFLAYVRDTDGHKLCALYEPSN</sequence>
<dbReference type="InterPro" id="IPR037523">
    <property type="entry name" value="VOC_core"/>
</dbReference>
<comment type="caution">
    <text evidence="2">The sequence shown here is derived from an EMBL/GenBank/DDBJ whole genome shotgun (WGS) entry which is preliminary data.</text>
</comment>
<dbReference type="SUPFAM" id="SSF54593">
    <property type="entry name" value="Glyoxalase/Bleomycin resistance protein/Dihydroxybiphenyl dioxygenase"/>
    <property type="match status" value="1"/>
</dbReference>
<gene>
    <name evidence="2" type="ORF">KLDO_g1437</name>
</gene>
<accession>A0A0A8L2M3</accession>
<feature type="domain" description="VOC" evidence="1">
    <location>
        <begin position="1"/>
        <end position="125"/>
    </location>
</feature>
<dbReference type="Pfam" id="PF00903">
    <property type="entry name" value="Glyoxalase"/>
    <property type="match status" value="1"/>
</dbReference>
<dbReference type="InterPro" id="IPR029068">
    <property type="entry name" value="Glyas_Bleomycin-R_OHBP_Dase"/>
</dbReference>
<dbReference type="InterPro" id="IPR004360">
    <property type="entry name" value="Glyas_Fos-R_dOase_dom"/>
</dbReference>